<accession>A0A3N4IAZ8</accession>
<keyword evidence="1" id="KW-0472">Membrane</keyword>
<sequence length="124" mass="14839">MASEQGPLLLHFFFSFITLFSLSLHPFPSFYLLYTTAGSGTSLHRLVIQFSSRHNRFFFRIFFFFFCYLDGLTHLSLLFHFFVWTPFRIQVLKGVRDRVTRKWTWDLKARTRASFYSTGIRDQS</sequence>
<proteinExistence type="predicted"/>
<evidence type="ECO:0000313" key="2">
    <source>
        <dbReference type="EMBL" id="RPA82647.1"/>
    </source>
</evidence>
<protein>
    <submittedName>
        <fullName evidence="2">Uncharacterized protein</fullName>
    </submittedName>
</protein>
<keyword evidence="1" id="KW-1133">Transmembrane helix</keyword>
<keyword evidence="3" id="KW-1185">Reference proteome</keyword>
<evidence type="ECO:0000256" key="1">
    <source>
        <dbReference type="SAM" id="Phobius"/>
    </source>
</evidence>
<evidence type="ECO:0000313" key="3">
    <source>
        <dbReference type="Proteomes" id="UP000275078"/>
    </source>
</evidence>
<organism evidence="2 3">
    <name type="scientific">Ascobolus immersus RN42</name>
    <dbReference type="NCBI Taxonomy" id="1160509"/>
    <lineage>
        <taxon>Eukaryota</taxon>
        <taxon>Fungi</taxon>
        <taxon>Dikarya</taxon>
        <taxon>Ascomycota</taxon>
        <taxon>Pezizomycotina</taxon>
        <taxon>Pezizomycetes</taxon>
        <taxon>Pezizales</taxon>
        <taxon>Ascobolaceae</taxon>
        <taxon>Ascobolus</taxon>
    </lineage>
</organism>
<name>A0A3N4IAZ8_ASCIM</name>
<gene>
    <name evidence="2" type="ORF">BJ508DRAFT_86927</name>
</gene>
<keyword evidence="1" id="KW-0812">Transmembrane</keyword>
<dbReference type="AlphaFoldDB" id="A0A3N4IAZ8"/>
<dbReference type="EMBL" id="ML119670">
    <property type="protein sequence ID" value="RPA82647.1"/>
    <property type="molecule type" value="Genomic_DNA"/>
</dbReference>
<dbReference type="Proteomes" id="UP000275078">
    <property type="component" value="Unassembled WGS sequence"/>
</dbReference>
<feature type="transmembrane region" description="Helical" evidence="1">
    <location>
        <begin position="12"/>
        <end position="36"/>
    </location>
</feature>
<reference evidence="2 3" key="1">
    <citation type="journal article" date="2018" name="Nat. Ecol. Evol.">
        <title>Pezizomycetes genomes reveal the molecular basis of ectomycorrhizal truffle lifestyle.</title>
        <authorList>
            <person name="Murat C."/>
            <person name="Payen T."/>
            <person name="Noel B."/>
            <person name="Kuo A."/>
            <person name="Morin E."/>
            <person name="Chen J."/>
            <person name="Kohler A."/>
            <person name="Krizsan K."/>
            <person name="Balestrini R."/>
            <person name="Da Silva C."/>
            <person name="Montanini B."/>
            <person name="Hainaut M."/>
            <person name="Levati E."/>
            <person name="Barry K.W."/>
            <person name="Belfiori B."/>
            <person name="Cichocki N."/>
            <person name="Clum A."/>
            <person name="Dockter R.B."/>
            <person name="Fauchery L."/>
            <person name="Guy J."/>
            <person name="Iotti M."/>
            <person name="Le Tacon F."/>
            <person name="Lindquist E.A."/>
            <person name="Lipzen A."/>
            <person name="Malagnac F."/>
            <person name="Mello A."/>
            <person name="Molinier V."/>
            <person name="Miyauchi S."/>
            <person name="Poulain J."/>
            <person name="Riccioni C."/>
            <person name="Rubini A."/>
            <person name="Sitrit Y."/>
            <person name="Splivallo R."/>
            <person name="Traeger S."/>
            <person name="Wang M."/>
            <person name="Zifcakova L."/>
            <person name="Wipf D."/>
            <person name="Zambonelli A."/>
            <person name="Paolocci F."/>
            <person name="Nowrousian M."/>
            <person name="Ottonello S."/>
            <person name="Baldrian P."/>
            <person name="Spatafora J.W."/>
            <person name="Henrissat B."/>
            <person name="Nagy L.G."/>
            <person name="Aury J.M."/>
            <person name="Wincker P."/>
            <person name="Grigoriev I.V."/>
            <person name="Bonfante P."/>
            <person name="Martin F.M."/>
        </authorList>
    </citation>
    <scope>NUCLEOTIDE SEQUENCE [LARGE SCALE GENOMIC DNA]</scope>
    <source>
        <strain evidence="2 3">RN42</strain>
    </source>
</reference>
<feature type="transmembrane region" description="Helical" evidence="1">
    <location>
        <begin position="57"/>
        <end position="83"/>
    </location>
</feature>